<dbReference type="EMBL" id="CP058909">
    <property type="protein sequence ID" value="QLH81185.1"/>
    <property type="molecule type" value="Genomic_DNA"/>
</dbReference>
<proteinExistence type="predicted"/>
<name>A0A7D5P9K6_9EURY</name>
<sequence>MDETTNRDREGPNASETNGDSGVKRRHVIASLAGAAISIPSGTGPYTTERAAGSESEPVGRANGGADGSACNPSGRRESSFGNVVDVRRDLDCDATGEEDCAPAIQDALDEDSLLVFPEGNYLFESGVTVGDGTRVGFHGCGDVSLVPTRGFNDTLLNLTADRVSLRNVDIDVTEPETTAGLRCISDESLLVDSVTYHGRGTHPDDAVEFALYLALRNSDARGTVRNVVAEKGSAIGHYKNGDGRGGIWVGEAHSGALRVRDCLFAEFGNNGIYGSRCSGTVEVTDCEFRNNSPSNVRISGDGSYVEDTSVTVDLDAYDGPMTGRSNINPRGVVVEAGSVEKPPGALVRRVRIDIRNVPQPVPAVLVWPTGQTVRVVDSEIRTRESGPAVYRTPQVKQGSHDPSDHPRRVVLDGVTIDAKSANAPVVDLYDAPGSVIRDCTIQQQGTVPHAIRTTRSPRTVIAGGTVVGNRTPCRIGLSSDRPSGTDYLYLADGATLRARSGGSGELRTVRYRPFDGVPKALSFAGEDGEVVDVVGVDRTDGWVTVRYRRGTASQG</sequence>
<evidence type="ECO:0000313" key="2">
    <source>
        <dbReference type="EMBL" id="QLH81185.1"/>
    </source>
</evidence>
<dbReference type="AlphaFoldDB" id="A0A7D5P9K6"/>
<feature type="compositionally biased region" description="Basic and acidic residues" evidence="1">
    <location>
        <begin position="1"/>
        <end position="11"/>
    </location>
</feature>
<dbReference type="OrthoDB" id="202667at2157"/>
<accession>A0A7D5P9K6</accession>
<dbReference type="Proteomes" id="UP000509346">
    <property type="component" value="Chromosome"/>
</dbReference>
<evidence type="ECO:0000313" key="3">
    <source>
        <dbReference type="Proteomes" id="UP000509346"/>
    </source>
</evidence>
<protein>
    <recommendedName>
        <fullName evidence="4">Right-handed parallel beta-helix repeat-containing protein</fullName>
    </recommendedName>
</protein>
<keyword evidence="3" id="KW-1185">Reference proteome</keyword>
<dbReference type="Gene3D" id="2.160.20.10">
    <property type="entry name" value="Single-stranded right-handed beta-helix, Pectin lyase-like"/>
    <property type="match status" value="1"/>
</dbReference>
<dbReference type="RefSeq" id="WP_179920993.1">
    <property type="nucleotide sequence ID" value="NZ_CP058909.1"/>
</dbReference>
<dbReference type="SUPFAM" id="SSF51126">
    <property type="entry name" value="Pectin lyase-like"/>
    <property type="match status" value="1"/>
</dbReference>
<evidence type="ECO:0000256" key="1">
    <source>
        <dbReference type="SAM" id="MobiDB-lite"/>
    </source>
</evidence>
<organism evidence="2 3">
    <name type="scientific">Halosimplex pelagicum</name>
    <dbReference type="NCBI Taxonomy" id="869886"/>
    <lineage>
        <taxon>Archaea</taxon>
        <taxon>Methanobacteriati</taxon>
        <taxon>Methanobacteriota</taxon>
        <taxon>Stenosarchaea group</taxon>
        <taxon>Halobacteria</taxon>
        <taxon>Halobacteriales</taxon>
        <taxon>Haloarculaceae</taxon>
        <taxon>Halosimplex</taxon>
    </lineage>
</organism>
<gene>
    <name evidence="2" type="ORF">HZS54_05815</name>
</gene>
<reference evidence="2 3" key="1">
    <citation type="submission" date="2020-07" db="EMBL/GenBank/DDBJ databases">
        <title>Halosimplex litoreum sp. nov. and Halosimplex rubrum sp. nov., isolated from different salt environments.</title>
        <authorList>
            <person name="Cui H."/>
        </authorList>
    </citation>
    <scope>NUCLEOTIDE SEQUENCE [LARGE SCALE GENOMIC DNA]</scope>
    <source>
        <strain evidence="2 3">R2</strain>
    </source>
</reference>
<dbReference type="GeneID" id="56082086"/>
<feature type="region of interest" description="Disordered" evidence="1">
    <location>
        <begin position="1"/>
        <end position="83"/>
    </location>
</feature>
<dbReference type="InterPro" id="IPR012334">
    <property type="entry name" value="Pectin_lyas_fold"/>
</dbReference>
<evidence type="ECO:0008006" key="4">
    <source>
        <dbReference type="Google" id="ProtNLM"/>
    </source>
</evidence>
<dbReference type="InterPro" id="IPR011050">
    <property type="entry name" value="Pectin_lyase_fold/virulence"/>
</dbReference>
<dbReference type="KEGG" id="hpel:HZS54_05815"/>